<comment type="caution">
    <text evidence="2">The sequence shown here is derived from an EMBL/GenBank/DDBJ whole genome shotgun (WGS) entry which is preliminary data.</text>
</comment>
<dbReference type="PROSITE" id="PS50181">
    <property type="entry name" value="FBOX"/>
    <property type="match status" value="1"/>
</dbReference>
<dbReference type="AlphaFoldDB" id="A0A8H5C7M6"/>
<evidence type="ECO:0000313" key="3">
    <source>
        <dbReference type="Proteomes" id="UP000559256"/>
    </source>
</evidence>
<accession>A0A8H5C7M6</accession>
<dbReference type="Proteomes" id="UP000559256">
    <property type="component" value="Unassembled WGS sequence"/>
</dbReference>
<proteinExistence type="predicted"/>
<organism evidence="2 3">
    <name type="scientific">Tetrapyrgos nigripes</name>
    <dbReference type="NCBI Taxonomy" id="182062"/>
    <lineage>
        <taxon>Eukaryota</taxon>
        <taxon>Fungi</taxon>
        <taxon>Dikarya</taxon>
        <taxon>Basidiomycota</taxon>
        <taxon>Agaricomycotina</taxon>
        <taxon>Agaricomycetes</taxon>
        <taxon>Agaricomycetidae</taxon>
        <taxon>Agaricales</taxon>
        <taxon>Marasmiineae</taxon>
        <taxon>Marasmiaceae</taxon>
        <taxon>Tetrapyrgos</taxon>
    </lineage>
</organism>
<dbReference type="OrthoDB" id="3123507at2759"/>
<evidence type="ECO:0000259" key="1">
    <source>
        <dbReference type="PROSITE" id="PS50181"/>
    </source>
</evidence>
<dbReference type="Pfam" id="PF00646">
    <property type="entry name" value="F-box"/>
    <property type="match status" value="1"/>
</dbReference>
<reference evidence="2 3" key="1">
    <citation type="journal article" date="2020" name="ISME J.">
        <title>Uncovering the hidden diversity of litter-decomposition mechanisms in mushroom-forming fungi.</title>
        <authorList>
            <person name="Floudas D."/>
            <person name="Bentzer J."/>
            <person name="Ahren D."/>
            <person name="Johansson T."/>
            <person name="Persson P."/>
            <person name="Tunlid A."/>
        </authorList>
    </citation>
    <scope>NUCLEOTIDE SEQUENCE [LARGE SCALE GENOMIC DNA]</scope>
    <source>
        <strain evidence="2 3">CBS 291.85</strain>
    </source>
</reference>
<dbReference type="SUPFAM" id="SSF52047">
    <property type="entry name" value="RNI-like"/>
    <property type="match status" value="1"/>
</dbReference>
<dbReference type="EMBL" id="JAACJM010000222">
    <property type="protein sequence ID" value="KAF5336765.1"/>
    <property type="molecule type" value="Genomic_DNA"/>
</dbReference>
<protein>
    <recommendedName>
        <fullName evidence="1">F-box domain-containing protein</fullName>
    </recommendedName>
</protein>
<evidence type="ECO:0000313" key="2">
    <source>
        <dbReference type="EMBL" id="KAF5336765.1"/>
    </source>
</evidence>
<keyword evidence="3" id="KW-1185">Reference proteome</keyword>
<name>A0A8H5C7M6_9AGAR</name>
<gene>
    <name evidence="2" type="ORF">D9758_016385</name>
</gene>
<dbReference type="CDD" id="cd09917">
    <property type="entry name" value="F-box_SF"/>
    <property type="match status" value="1"/>
</dbReference>
<dbReference type="InterPro" id="IPR001810">
    <property type="entry name" value="F-box_dom"/>
</dbReference>
<sequence>MGSALGKKFLDLPNEVIFKILEHSQLDDVIALALTNRRMNSVAGSHFLDIIDFNCSPVGNSSLTFGGERGIPFSACDGLVKLLDWRLSPPSSLRCCFTERFFREEIQQLLPVISLLPTIHTLCLTPYASRNNSKKLRVSGQSNHPSGVKESMETLLAEIVSKHCRVFSLGQLIIPIQMDRNSSNSSSDLNSITAQRALSALEEMVCWSPWMLIGSSFQQWFIGSCNKSKIRRLSLVYIPQTPGLLRDLCLPHLEELTLAFEPSSGSESMFSNFPSPSPSPFTSIPTNENVNGDASTLAQLADPAYPIPGDFPTGFPTALVDRGISGFFIHHSTITYLDIAMVSHLFIFLPSTPPLPSTVLPNLKSLRVHIHFLSYLFSSPASLPGLEKLDISVESRPVAYGRASNTHFPAYRVEDDLGALSNHAGCIKELHVSLILTRASPRGRRRGKHHARPISGFFSSEDSEFVLSRTVERVEIRVLPQDVTQLTNEPIHAWVGNVLPCATEFCIGRTDWDGEERRSFISSVASKCSSIRRVGIDGVTRSMGQWLALLNTRPKE</sequence>
<feature type="domain" description="F-box" evidence="1">
    <location>
        <begin position="6"/>
        <end position="50"/>
    </location>
</feature>